<dbReference type="GO" id="GO:0031012">
    <property type="term" value="C:extracellular matrix"/>
    <property type="evidence" value="ECO:0007669"/>
    <property type="project" value="TreeGrafter"/>
</dbReference>
<sequence>GGGYVEEQAGITDGIQDSSEEPPGQSEEVAQWWGEWSSWSTCSRTCGGGVRSQERHCLQQR</sequence>
<dbReference type="EMBL" id="JARO02010234">
    <property type="protein sequence ID" value="KPP60854.1"/>
    <property type="molecule type" value="Genomic_DNA"/>
</dbReference>
<dbReference type="SUPFAM" id="SSF82895">
    <property type="entry name" value="TSP-1 type 1 repeat"/>
    <property type="match status" value="1"/>
</dbReference>
<proteinExistence type="predicted"/>
<dbReference type="InterPro" id="IPR000884">
    <property type="entry name" value="TSP1_rpt"/>
</dbReference>
<dbReference type="AlphaFoldDB" id="A0A0P7TT67"/>
<dbReference type="PROSITE" id="PS50092">
    <property type="entry name" value="TSP1"/>
    <property type="match status" value="1"/>
</dbReference>
<organism evidence="4 5">
    <name type="scientific">Scleropages formosus</name>
    <name type="common">Asian bonytongue</name>
    <name type="synonym">Osteoglossum formosum</name>
    <dbReference type="NCBI Taxonomy" id="113540"/>
    <lineage>
        <taxon>Eukaryota</taxon>
        <taxon>Metazoa</taxon>
        <taxon>Chordata</taxon>
        <taxon>Craniata</taxon>
        <taxon>Vertebrata</taxon>
        <taxon>Euteleostomi</taxon>
        <taxon>Actinopterygii</taxon>
        <taxon>Neopterygii</taxon>
        <taxon>Teleostei</taxon>
        <taxon>Osteoglossocephala</taxon>
        <taxon>Osteoglossomorpha</taxon>
        <taxon>Osteoglossiformes</taxon>
        <taxon>Osteoglossidae</taxon>
        <taxon>Scleropages</taxon>
    </lineage>
</organism>
<evidence type="ECO:0000256" key="1">
    <source>
        <dbReference type="ARBA" id="ARBA00004613"/>
    </source>
</evidence>
<dbReference type="PANTHER" id="PTHR13723:SF159">
    <property type="entry name" value="PLAC DOMAIN-CONTAINING PROTEIN"/>
    <property type="match status" value="1"/>
</dbReference>
<dbReference type="GO" id="GO:0030198">
    <property type="term" value="P:extracellular matrix organization"/>
    <property type="evidence" value="ECO:0007669"/>
    <property type="project" value="TreeGrafter"/>
</dbReference>
<name>A0A0P7TT67_SCLFO</name>
<evidence type="ECO:0000313" key="4">
    <source>
        <dbReference type="EMBL" id="KPP60854.1"/>
    </source>
</evidence>
<evidence type="ECO:0008006" key="6">
    <source>
        <dbReference type="Google" id="ProtNLM"/>
    </source>
</evidence>
<evidence type="ECO:0000256" key="2">
    <source>
        <dbReference type="ARBA" id="ARBA00022525"/>
    </source>
</evidence>
<evidence type="ECO:0000256" key="3">
    <source>
        <dbReference type="SAM" id="MobiDB-lite"/>
    </source>
</evidence>
<dbReference type="GO" id="GO:0004222">
    <property type="term" value="F:metalloendopeptidase activity"/>
    <property type="evidence" value="ECO:0007669"/>
    <property type="project" value="TreeGrafter"/>
</dbReference>
<feature type="non-terminal residue" evidence="4">
    <location>
        <position position="1"/>
    </location>
</feature>
<comment type="subcellular location">
    <subcellularLocation>
        <location evidence="1">Secreted</location>
    </subcellularLocation>
</comment>
<reference evidence="4 5" key="1">
    <citation type="submission" date="2015-08" db="EMBL/GenBank/DDBJ databases">
        <title>The genome of the Asian arowana (Scleropages formosus).</title>
        <authorList>
            <person name="Tan M.H."/>
            <person name="Gan H.M."/>
            <person name="Croft L.J."/>
            <person name="Austin C.M."/>
        </authorList>
    </citation>
    <scope>NUCLEOTIDE SEQUENCE [LARGE SCALE GENOMIC DNA]</scope>
    <source>
        <strain evidence="4">Aro1</strain>
    </source>
</reference>
<dbReference type="InterPro" id="IPR036383">
    <property type="entry name" value="TSP1_rpt_sf"/>
</dbReference>
<dbReference type="PANTHER" id="PTHR13723">
    <property type="entry name" value="ADAMTS A DISINTEGRIN AND METALLOPROTEASE WITH THROMBOSPONDIN MOTIFS PROTEASE"/>
    <property type="match status" value="1"/>
</dbReference>
<dbReference type="Gene3D" id="2.20.100.10">
    <property type="entry name" value="Thrombospondin type-1 (TSP1) repeat"/>
    <property type="match status" value="1"/>
</dbReference>
<evidence type="ECO:0000313" key="5">
    <source>
        <dbReference type="Proteomes" id="UP000034805"/>
    </source>
</evidence>
<dbReference type="Pfam" id="PF00090">
    <property type="entry name" value="TSP_1"/>
    <property type="match status" value="1"/>
</dbReference>
<dbReference type="GO" id="GO:0005576">
    <property type="term" value="C:extracellular region"/>
    <property type="evidence" value="ECO:0007669"/>
    <property type="project" value="UniProtKB-SubCell"/>
</dbReference>
<keyword evidence="2" id="KW-0964">Secreted</keyword>
<dbReference type="Proteomes" id="UP000034805">
    <property type="component" value="Unassembled WGS sequence"/>
</dbReference>
<gene>
    <name evidence="4" type="ORF">Z043_121107</name>
</gene>
<comment type="caution">
    <text evidence="4">The sequence shown here is derived from an EMBL/GenBank/DDBJ whole genome shotgun (WGS) entry which is preliminary data.</text>
</comment>
<dbReference type="GO" id="GO:0006508">
    <property type="term" value="P:proteolysis"/>
    <property type="evidence" value="ECO:0007669"/>
    <property type="project" value="TreeGrafter"/>
</dbReference>
<feature type="region of interest" description="Disordered" evidence="3">
    <location>
        <begin position="1"/>
        <end position="29"/>
    </location>
</feature>
<dbReference type="InterPro" id="IPR050439">
    <property type="entry name" value="ADAMTS_ADAMTS-like"/>
</dbReference>
<protein>
    <recommendedName>
        <fullName evidence="6">ADAMTS/ADAMTS-like Spacer 1 domain-containing protein</fullName>
    </recommendedName>
</protein>
<accession>A0A0P7TT67</accession>